<accession>A0AAE8T5W6</accession>
<name>A0AAE8T5W6_BURCE</name>
<dbReference type="AlphaFoldDB" id="A0AAE8T5W6"/>
<dbReference type="Proteomes" id="UP000250416">
    <property type="component" value="Unassembled WGS sequence"/>
</dbReference>
<evidence type="ECO:0000313" key="1">
    <source>
        <dbReference type="EMBL" id="SQA56957.1"/>
    </source>
</evidence>
<organism evidence="1 2">
    <name type="scientific">Burkholderia cepacia</name>
    <name type="common">Pseudomonas cepacia</name>
    <dbReference type="NCBI Taxonomy" id="292"/>
    <lineage>
        <taxon>Bacteria</taxon>
        <taxon>Pseudomonadati</taxon>
        <taxon>Pseudomonadota</taxon>
        <taxon>Betaproteobacteria</taxon>
        <taxon>Burkholderiales</taxon>
        <taxon>Burkholderiaceae</taxon>
        <taxon>Burkholderia</taxon>
        <taxon>Burkholderia cepacia complex</taxon>
    </lineage>
</organism>
<evidence type="ECO:0000313" key="2">
    <source>
        <dbReference type="Proteomes" id="UP000250416"/>
    </source>
</evidence>
<proteinExistence type="predicted"/>
<protein>
    <submittedName>
        <fullName evidence="1">Uncharacterized protein</fullName>
    </submittedName>
</protein>
<sequence>MTFGCKSTNPIVIFRIRGKFIAKMNDCLNGVLDFTQLPDGMGEMQ</sequence>
<reference evidence="1 2" key="1">
    <citation type="submission" date="2018-06" db="EMBL/GenBank/DDBJ databases">
        <authorList>
            <consortium name="Pathogen Informatics"/>
            <person name="Doyle S."/>
        </authorList>
    </citation>
    <scope>NUCLEOTIDE SEQUENCE [LARGE SCALE GENOMIC DNA]</scope>
    <source>
        <strain evidence="1 2">NCTC10661</strain>
    </source>
</reference>
<dbReference type="EMBL" id="UARD01000038">
    <property type="protein sequence ID" value="SQA56957.1"/>
    <property type="molecule type" value="Genomic_DNA"/>
</dbReference>
<gene>
    <name evidence="1" type="ORF">NCTC10661_05747</name>
</gene>
<comment type="caution">
    <text evidence="1">The sequence shown here is derived from an EMBL/GenBank/DDBJ whole genome shotgun (WGS) entry which is preliminary data.</text>
</comment>